<keyword evidence="2" id="KW-1003">Cell membrane</keyword>
<evidence type="ECO:0000256" key="2">
    <source>
        <dbReference type="ARBA" id="ARBA00022475"/>
    </source>
</evidence>
<dbReference type="PATRIC" id="fig|1307839.3.peg.2779"/>
<evidence type="ECO:0000313" key="7">
    <source>
        <dbReference type="EMBL" id="ALO16270.1"/>
    </source>
</evidence>
<dbReference type="Proteomes" id="UP000064893">
    <property type="component" value="Chromosome"/>
</dbReference>
<dbReference type="AlphaFoldDB" id="A0A0S2I1V3"/>
<dbReference type="OrthoDB" id="9794512at2"/>
<evidence type="ECO:0000256" key="5">
    <source>
        <dbReference type="ARBA" id="ARBA00023136"/>
    </source>
</evidence>
<keyword evidence="3 6" id="KW-0812">Transmembrane</keyword>
<dbReference type="EMBL" id="CP013118">
    <property type="protein sequence ID" value="ALO16270.1"/>
    <property type="molecule type" value="Genomic_DNA"/>
</dbReference>
<dbReference type="KEGG" id="blq:L21SP5_02647"/>
<protein>
    <submittedName>
        <fullName evidence="7">Gliding motility-associated ABC transporter permease protein GldF</fullName>
    </submittedName>
</protein>
<dbReference type="PANTHER" id="PTHR30294:SF29">
    <property type="entry name" value="MULTIDRUG ABC TRANSPORTER PERMEASE YBHS-RELATED"/>
    <property type="match status" value="1"/>
</dbReference>
<organism evidence="7 8">
    <name type="scientific">Salinivirga cyanobacteriivorans</name>
    <dbReference type="NCBI Taxonomy" id="1307839"/>
    <lineage>
        <taxon>Bacteria</taxon>
        <taxon>Pseudomonadati</taxon>
        <taxon>Bacteroidota</taxon>
        <taxon>Bacteroidia</taxon>
        <taxon>Bacteroidales</taxon>
        <taxon>Salinivirgaceae</taxon>
        <taxon>Salinivirga</taxon>
    </lineage>
</organism>
<feature type="transmembrane region" description="Helical" evidence="6">
    <location>
        <begin position="165"/>
        <end position="182"/>
    </location>
</feature>
<dbReference type="GO" id="GO:0140359">
    <property type="term" value="F:ABC-type transporter activity"/>
    <property type="evidence" value="ECO:0007669"/>
    <property type="project" value="InterPro"/>
</dbReference>
<sequence>MWTLFRKELSSFFTSLTGYIVVIIFLLINSLFMWVFPGTINVVESGYANLDALFIMAPWVFLFLVPAVTMRLFSEEKKTGTIDLLLTRPLSDMQIVLAKYLAGTGIVIISLIPTFVYFYSIWQLGDPVGNLDLGGTWGAYIGLLFLASIYVAIGVFASSLSDNQIISFLIAVSLSFVFYVGFDSLAQLSSADQLAFYIKNLGINEHYSSISRGVIDSRDIIYFLAVITIFLLFTRTVLQSRKW</sequence>
<feature type="transmembrane region" description="Helical" evidence="6">
    <location>
        <begin position="12"/>
        <end position="32"/>
    </location>
</feature>
<proteinExistence type="predicted"/>
<feature type="transmembrane region" description="Helical" evidence="6">
    <location>
        <begin position="95"/>
        <end position="119"/>
    </location>
</feature>
<evidence type="ECO:0000256" key="1">
    <source>
        <dbReference type="ARBA" id="ARBA00004651"/>
    </source>
</evidence>
<feature type="transmembrane region" description="Helical" evidence="6">
    <location>
        <begin position="139"/>
        <end position="158"/>
    </location>
</feature>
<gene>
    <name evidence="7" type="ORF">L21SP5_02647</name>
</gene>
<evidence type="ECO:0000256" key="4">
    <source>
        <dbReference type="ARBA" id="ARBA00022989"/>
    </source>
</evidence>
<dbReference type="GO" id="GO:0005886">
    <property type="term" value="C:plasma membrane"/>
    <property type="evidence" value="ECO:0007669"/>
    <property type="project" value="UniProtKB-SubCell"/>
</dbReference>
<dbReference type="NCBIfam" id="TIGR03518">
    <property type="entry name" value="ABC_perm_GldF"/>
    <property type="match status" value="1"/>
</dbReference>
<comment type="subcellular location">
    <subcellularLocation>
        <location evidence="1">Cell membrane</location>
        <topology evidence="1">Multi-pass membrane protein</topology>
    </subcellularLocation>
</comment>
<dbReference type="InterPro" id="IPR051449">
    <property type="entry name" value="ABC-2_transporter_component"/>
</dbReference>
<feature type="transmembrane region" description="Helical" evidence="6">
    <location>
        <begin position="52"/>
        <end position="74"/>
    </location>
</feature>
<dbReference type="RefSeq" id="WP_057953658.1">
    <property type="nucleotide sequence ID" value="NZ_CP013118.1"/>
</dbReference>
<evidence type="ECO:0000256" key="3">
    <source>
        <dbReference type="ARBA" id="ARBA00022692"/>
    </source>
</evidence>
<keyword evidence="5 6" id="KW-0472">Membrane</keyword>
<evidence type="ECO:0000313" key="8">
    <source>
        <dbReference type="Proteomes" id="UP000064893"/>
    </source>
</evidence>
<dbReference type="STRING" id="1307839.L21SP5_02647"/>
<feature type="transmembrane region" description="Helical" evidence="6">
    <location>
        <begin position="220"/>
        <end position="238"/>
    </location>
</feature>
<name>A0A0S2I1V3_9BACT</name>
<reference evidence="7 8" key="1">
    <citation type="submission" date="2015-11" db="EMBL/GenBank/DDBJ databases">
        <title>Description and complete genome sequence of a novel strain predominating in hypersaline microbial mats and representing a new family of the Bacteriodetes phylum.</title>
        <authorList>
            <person name="Spring S."/>
            <person name="Bunk B."/>
            <person name="Sproer C."/>
            <person name="Klenk H.-P."/>
        </authorList>
    </citation>
    <scope>NUCLEOTIDE SEQUENCE [LARGE SCALE GENOMIC DNA]</scope>
    <source>
        <strain evidence="7 8">L21-Spi-D4</strain>
    </source>
</reference>
<keyword evidence="4 6" id="KW-1133">Transmembrane helix</keyword>
<keyword evidence="8" id="KW-1185">Reference proteome</keyword>
<accession>A0A0S2I1V3</accession>
<dbReference type="InterPro" id="IPR019860">
    <property type="entry name" value="Motility-assoc_ABC_perm_GldF"/>
</dbReference>
<dbReference type="PANTHER" id="PTHR30294">
    <property type="entry name" value="MEMBRANE COMPONENT OF ABC TRANSPORTER YHHJ-RELATED"/>
    <property type="match status" value="1"/>
</dbReference>
<evidence type="ECO:0000256" key="6">
    <source>
        <dbReference type="SAM" id="Phobius"/>
    </source>
</evidence>
<dbReference type="Pfam" id="PF12679">
    <property type="entry name" value="ABC2_membrane_2"/>
    <property type="match status" value="1"/>
</dbReference>